<keyword evidence="1" id="KW-0732">Signal</keyword>
<sequence>MAKITTTKVIAFLKDKWIINIVHIDVDIAHRLPNKKNTKRNNIVKFQFRMLKENILKSRKLLKNSSCFINKDLTRENQRVLMCVKRKMNDEVVRLDCHDPPAIENGSANKSNGTTYGSIVEYICGKGYTLNGENSTECHADGTWKNVQLKAQPSLIGPLDLIWAGEVEF</sequence>
<evidence type="ECO:0000259" key="5">
    <source>
        <dbReference type="PROSITE" id="PS50923"/>
    </source>
</evidence>
<protein>
    <submittedName>
        <fullName evidence="6">SVEP1-like protein</fullName>
    </submittedName>
</protein>
<keyword evidence="7" id="KW-1185">Reference proteome</keyword>
<dbReference type="SMART" id="SM00032">
    <property type="entry name" value="CCP"/>
    <property type="match status" value="1"/>
</dbReference>
<dbReference type="CDD" id="cd00033">
    <property type="entry name" value="CCP"/>
    <property type="match status" value="1"/>
</dbReference>
<keyword evidence="3" id="KW-1015">Disulfide bond</keyword>
<dbReference type="Pfam" id="PF00084">
    <property type="entry name" value="Sushi"/>
    <property type="match status" value="1"/>
</dbReference>
<dbReference type="Proteomes" id="UP001164746">
    <property type="component" value="Chromosome 6"/>
</dbReference>
<reference evidence="6" key="1">
    <citation type="submission" date="2022-11" db="EMBL/GenBank/DDBJ databases">
        <title>Centuries of genome instability and evolution in soft-shell clam transmissible cancer (bioRxiv).</title>
        <authorList>
            <person name="Hart S.F.M."/>
            <person name="Yonemitsu M.A."/>
            <person name="Giersch R.M."/>
            <person name="Beal B.F."/>
            <person name="Arriagada G."/>
            <person name="Davis B.W."/>
            <person name="Ostrander E.A."/>
            <person name="Goff S.P."/>
            <person name="Metzger M.J."/>
        </authorList>
    </citation>
    <scope>NUCLEOTIDE SEQUENCE</scope>
    <source>
        <strain evidence="6">MELC-2E11</strain>
        <tissue evidence="6">Siphon/mantle</tissue>
    </source>
</reference>
<proteinExistence type="predicted"/>
<evidence type="ECO:0000256" key="4">
    <source>
        <dbReference type="PROSITE-ProRule" id="PRU00302"/>
    </source>
</evidence>
<organism evidence="6 7">
    <name type="scientific">Mya arenaria</name>
    <name type="common">Soft-shell clam</name>
    <dbReference type="NCBI Taxonomy" id="6604"/>
    <lineage>
        <taxon>Eukaryota</taxon>
        <taxon>Metazoa</taxon>
        <taxon>Spiralia</taxon>
        <taxon>Lophotrochozoa</taxon>
        <taxon>Mollusca</taxon>
        <taxon>Bivalvia</taxon>
        <taxon>Autobranchia</taxon>
        <taxon>Heteroconchia</taxon>
        <taxon>Euheterodonta</taxon>
        <taxon>Imparidentia</taxon>
        <taxon>Neoheterodontei</taxon>
        <taxon>Myida</taxon>
        <taxon>Myoidea</taxon>
        <taxon>Myidae</taxon>
        <taxon>Mya</taxon>
    </lineage>
</organism>
<dbReference type="SUPFAM" id="SSF57535">
    <property type="entry name" value="Complement control module/SCR domain"/>
    <property type="match status" value="1"/>
</dbReference>
<evidence type="ECO:0000256" key="2">
    <source>
        <dbReference type="ARBA" id="ARBA00022737"/>
    </source>
</evidence>
<keyword evidence="4" id="KW-0768">Sushi</keyword>
<gene>
    <name evidence="6" type="ORF">MAR_016663</name>
</gene>
<comment type="caution">
    <text evidence="4">Lacks conserved residue(s) required for the propagation of feature annotation.</text>
</comment>
<dbReference type="PROSITE" id="PS50923">
    <property type="entry name" value="SUSHI"/>
    <property type="match status" value="1"/>
</dbReference>
<evidence type="ECO:0000313" key="7">
    <source>
        <dbReference type="Proteomes" id="UP001164746"/>
    </source>
</evidence>
<name>A0ABY7EA37_MYAAR</name>
<dbReference type="PANTHER" id="PTHR45656">
    <property type="entry name" value="PROTEIN CBR-CLEC-78"/>
    <property type="match status" value="1"/>
</dbReference>
<dbReference type="EMBL" id="CP111017">
    <property type="protein sequence ID" value="WAR06705.1"/>
    <property type="molecule type" value="Genomic_DNA"/>
</dbReference>
<dbReference type="InterPro" id="IPR000436">
    <property type="entry name" value="Sushi_SCR_CCP_dom"/>
</dbReference>
<evidence type="ECO:0000256" key="1">
    <source>
        <dbReference type="ARBA" id="ARBA00022729"/>
    </source>
</evidence>
<evidence type="ECO:0000313" key="6">
    <source>
        <dbReference type="EMBL" id="WAR06705.1"/>
    </source>
</evidence>
<dbReference type="Gene3D" id="2.10.70.10">
    <property type="entry name" value="Complement Module, domain 1"/>
    <property type="match status" value="1"/>
</dbReference>
<dbReference type="InterPro" id="IPR035976">
    <property type="entry name" value="Sushi/SCR/CCP_sf"/>
</dbReference>
<accession>A0ABY7EA37</accession>
<evidence type="ECO:0000256" key="3">
    <source>
        <dbReference type="ARBA" id="ARBA00023157"/>
    </source>
</evidence>
<dbReference type="PANTHER" id="PTHR45656:SF4">
    <property type="entry name" value="PROTEIN CBR-CLEC-78"/>
    <property type="match status" value="1"/>
</dbReference>
<keyword evidence="2" id="KW-0677">Repeat</keyword>
<dbReference type="InterPro" id="IPR051277">
    <property type="entry name" value="SEZ6_CSMD_C4BPB_Regulators"/>
</dbReference>
<feature type="domain" description="Sushi" evidence="5">
    <location>
        <begin position="95"/>
        <end position="157"/>
    </location>
</feature>